<feature type="compositionally biased region" description="Low complexity" evidence="1">
    <location>
        <begin position="159"/>
        <end position="171"/>
    </location>
</feature>
<evidence type="ECO:0000256" key="1">
    <source>
        <dbReference type="SAM" id="MobiDB-lite"/>
    </source>
</evidence>
<gene>
    <name evidence="2" type="ORF">BDY21DRAFT_332973</name>
</gene>
<organism evidence="2 3">
    <name type="scientific">Lineolata rhizophorae</name>
    <dbReference type="NCBI Taxonomy" id="578093"/>
    <lineage>
        <taxon>Eukaryota</taxon>
        <taxon>Fungi</taxon>
        <taxon>Dikarya</taxon>
        <taxon>Ascomycota</taxon>
        <taxon>Pezizomycotina</taxon>
        <taxon>Dothideomycetes</taxon>
        <taxon>Dothideomycetes incertae sedis</taxon>
        <taxon>Lineolatales</taxon>
        <taxon>Lineolataceae</taxon>
        <taxon>Lineolata</taxon>
    </lineage>
</organism>
<dbReference type="AlphaFoldDB" id="A0A6A6PE68"/>
<feature type="compositionally biased region" description="Basic residues" evidence="1">
    <location>
        <begin position="172"/>
        <end position="181"/>
    </location>
</feature>
<feature type="region of interest" description="Disordered" evidence="1">
    <location>
        <begin position="159"/>
        <end position="201"/>
    </location>
</feature>
<sequence>MRRKAKGRARRKGRRAAMRGVRSATGTANASVIPCASACCGRASRTSPRRDCVGRAACGRLRALLRACPRLASRQGRRARRKGRNCRSWRMTAPARRMTASVAAKTCGGAGGAGGRRCSPCRGAVVAGSAAAPSSRLRSLLPLGGSVAAVRLAGVVARPRRGAAAAMPSSGRCRRRKRRQPPRSERERGRRKRGRGVCRRGRRRCSWEKRAKGMSLPLSRRRAMACLGECRRRRRVGR</sequence>
<dbReference type="EMBL" id="MU001671">
    <property type="protein sequence ID" value="KAF2461693.1"/>
    <property type="molecule type" value="Genomic_DNA"/>
</dbReference>
<proteinExistence type="predicted"/>
<accession>A0A6A6PE68</accession>
<evidence type="ECO:0000313" key="2">
    <source>
        <dbReference type="EMBL" id="KAF2461693.1"/>
    </source>
</evidence>
<feature type="compositionally biased region" description="Basic residues" evidence="1">
    <location>
        <begin position="1"/>
        <end position="17"/>
    </location>
</feature>
<dbReference type="Proteomes" id="UP000799766">
    <property type="component" value="Unassembled WGS sequence"/>
</dbReference>
<feature type="region of interest" description="Disordered" evidence="1">
    <location>
        <begin position="1"/>
        <end position="23"/>
    </location>
</feature>
<reference evidence="2" key="1">
    <citation type="journal article" date="2020" name="Stud. Mycol.">
        <title>101 Dothideomycetes genomes: a test case for predicting lifestyles and emergence of pathogens.</title>
        <authorList>
            <person name="Haridas S."/>
            <person name="Albert R."/>
            <person name="Binder M."/>
            <person name="Bloem J."/>
            <person name="Labutti K."/>
            <person name="Salamov A."/>
            <person name="Andreopoulos B."/>
            <person name="Baker S."/>
            <person name="Barry K."/>
            <person name="Bills G."/>
            <person name="Bluhm B."/>
            <person name="Cannon C."/>
            <person name="Castanera R."/>
            <person name="Culley D."/>
            <person name="Daum C."/>
            <person name="Ezra D."/>
            <person name="Gonzalez J."/>
            <person name="Henrissat B."/>
            <person name="Kuo A."/>
            <person name="Liang C."/>
            <person name="Lipzen A."/>
            <person name="Lutzoni F."/>
            <person name="Magnuson J."/>
            <person name="Mondo S."/>
            <person name="Nolan M."/>
            <person name="Ohm R."/>
            <person name="Pangilinan J."/>
            <person name="Park H.-J."/>
            <person name="Ramirez L."/>
            <person name="Alfaro M."/>
            <person name="Sun H."/>
            <person name="Tritt A."/>
            <person name="Yoshinaga Y."/>
            <person name="Zwiers L.-H."/>
            <person name="Turgeon B."/>
            <person name="Goodwin S."/>
            <person name="Spatafora J."/>
            <person name="Crous P."/>
            <person name="Grigoriev I."/>
        </authorList>
    </citation>
    <scope>NUCLEOTIDE SEQUENCE</scope>
    <source>
        <strain evidence="2">ATCC 16933</strain>
    </source>
</reference>
<evidence type="ECO:0000313" key="3">
    <source>
        <dbReference type="Proteomes" id="UP000799766"/>
    </source>
</evidence>
<protein>
    <submittedName>
        <fullName evidence="2">Uncharacterized protein</fullName>
    </submittedName>
</protein>
<feature type="compositionally biased region" description="Basic residues" evidence="1">
    <location>
        <begin position="189"/>
        <end position="201"/>
    </location>
</feature>
<keyword evidence="3" id="KW-1185">Reference proteome</keyword>
<name>A0A6A6PE68_9PEZI</name>